<dbReference type="PANTHER" id="PTHR40076:SF1">
    <property type="entry name" value="MEMBRANE PROTEIN"/>
    <property type="match status" value="1"/>
</dbReference>
<dbReference type="AlphaFoldDB" id="D1AP91"/>
<evidence type="ECO:0000256" key="1">
    <source>
        <dbReference type="SAM" id="Phobius"/>
    </source>
</evidence>
<evidence type="ECO:0000313" key="3">
    <source>
        <dbReference type="Proteomes" id="UP000000845"/>
    </source>
</evidence>
<sequence length="244" mass="28513">MTITENINKSLKEYIRSIFSWILIAGVCGAVSLAFTFLALPYMKILNGLNGMEVEQIYSMSTAELDQYFRASVIFIGIYALNVLVAYMFNVGAFKCALESSRGRKIKRSDIFFAFKKKPLKFLALYIWKFILLSFWSCLFIIPGIIKYFSYSQSLFLMIENPNYKINEAIRESKILMSGHKEKFFILWFFSIILMVFLVLIPYVGAGLFTFFAFPFVNLLYINFYNDITLYNQYNDNEYKNTEL</sequence>
<dbReference type="InterPro" id="IPR010380">
    <property type="entry name" value="DUF975"/>
</dbReference>
<dbReference type="eggNOG" id="COG5523">
    <property type="taxonomic scope" value="Bacteria"/>
</dbReference>
<feature type="transmembrane region" description="Helical" evidence="1">
    <location>
        <begin position="185"/>
        <end position="214"/>
    </location>
</feature>
<reference evidence="2 3" key="2">
    <citation type="journal article" date="2010" name="Stand. Genomic Sci.">
        <title>Complete genome sequence of Sebaldella termitidis type strain (NCTC 11300).</title>
        <authorList>
            <person name="Harmon-Smith M."/>
            <person name="Celia L."/>
            <person name="Chertkov O."/>
            <person name="Lapidus A."/>
            <person name="Copeland A."/>
            <person name="Glavina Del Rio T."/>
            <person name="Nolan M."/>
            <person name="Lucas S."/>
            <person name="Tice H."/>
            <person name="Cheng J.F."/>
            <person name="Han C."/>
            <person name="Detter J.C."/>
            <person name="Bruce D."/>
            <person name="Goodwin L."/>
            <person name="Pitluck S."/>
            <person name="Pati A."/>
            <person name="Liolios K."/>
            <person name="Ivanova N."/>
            <person name="Mavromatis K."/>
            <person name="Mikhailova N."/>
            <person name="Chen A."/>
            <person name="Palaniappan K."/>
            <person name="Land M."/>
            <person name="Hauser L."/>
            <person name="Chang Y.J."/>
            <person name="Jeffries C.D."/>
            <person name="Brettin T."/>
            <person name="Goker M."/>
            <person name="Beck B."/>
            <person name="Bristow J."/>
            <person name="Eisen J.A."/>
            <person name="Markowitz V."/>
            <person name="Hugenholtz P."/>
            <person name="Kyrpides N.C."/>
            <person name="Klenk H.P."/>
            <person name="Chen F."/>
        </authorList>
    </citation>
    <scope>NUCLEOTIDE SEQUENCE [LARGE SCALE GENOMIC DNA]</scope>
    <source>
        <strain evidence="3">ATCC 33386 / NCTC 11300</strain>
    </source>
</reference>
<dbReference type="HOGENOM" id="CLU_045673_2_0_0"/>
<proteinExistence type="predicted"/>
<dbReference type="EMBL" id="CP001739">
    <property type="protein sequence ID" value="ACZ09925.1"/>
    <property type="molecule type" value="Genomic_DNA"/>
</dbReference>
<organism evidence="2 3">
    <name type="scientific">Sebaldella termitidis (strain ATCC 33386 / NCTC 11300)</name>
    <dbReference type="NCBI Taxonomy" id="526218"/>
    <lineage>
        <taxon>Bacteria</taxon>
        <taxon>Fusobacteriati</taxon>
        <taxon>Fusobacteriota</taxon>
        <taxon>Fusobacteriia</taxon>
        <taxon>Fusobacteriales</taxon>
        <taxon>Leptotrichiaceae</taxon>
        <taxon>Sebaldella</taxon>
    </lineage>
</organism>
<keyword evidence="1" id="KW-1133">Transmembrane helix</keyword>
<feature type="transmembrane region" description="Helical" evidence="1">
    <location>
        <begin position="21"/>
        <end position="43"/>
    </location>
</feature>
<name>D1AP91_SEBTE</name>
<gene>
    <name evidence="2" type="ordered locus">Sterm_3083</name>
</gene>
<dbReference type="Proteomes" id="UP000000845">
    <property type="component" value="Chromosome"/>
</dbReference>
<dbReference type="RefSeq" id="WP_012862507.1">
    <property type="nucleotide sequence ID" value="NC_013517.1"/>
</dbReference>
<keyword evidence="3" id="KW-1185">Reference proteome</keyword>
<feature type="transmembrane region" description="Helical" evidence="1">
    <location>
        <begin position="68"/>
        <end position="98"/>
    </location>
</feature>
<keyword evidence="1" id="KW-0472">Membrane</keyword>
<evidence type="ECO:0000313" key="2">
    <source>
        <dbReference type="EMBL" id="ACZ09925.1"/>
    </source>
</evidence>
<accession>D1AP91</accession>
<feature type="transmembrane region" description="Helical" evidence="1">
    <location>
        <begin position="119"/>
        <end position="142"/>
    </location>
</feature>
<protein>
    <recommendedName>
        <fullName evidence="4">DUF975 family protein</fullName>
    </recommendedName>
</protein>
<dbReference type="STRING" id="526218.Sterm_3083"/>
<evidence type="ECO:0008006" key="4">
    <source>
        <dbReference type="Google" id="ProtNLM"/>
    </source>
</evidence>
<reference evidence="3" key="1">
    <citation type="submission" date="2009-09" db="EMBL/GenBank/DDBJ databases">
        <title>The complete chromosome of Sebaldella termitidis ATCC 33386.</title>
        <authorList>
            <consortium name="US DOE Joint Genome Institute (JGI-PGF)"/>
            <person name="Lucas S."/>
            <person name="Copeland A."/>
            <person name="Lapidus A."/>
            <person name="Glavina del Rio T."/>
            <person name="Dalin E."/>
            <person name="Tice H."/>
            <person name="Bruce D."/>
            <person name="Goodwin L."/>
            <person name="Pitluck S."/>
            <person name="Kyrpides N."/>
            <person name="Mavromatis K."/>
            <person name="Ivanova N."/>
            <person name="Mikhailova N."/>
            <person name="Sims D."/>
            <person name="Meincke L."/>
            <person name="Brettin T."/>
            <person name="Detter J.C."/>
            <person name="Han C."/>
            <person name="Larimer F."/>
            <person name="Land M."/>
            <person name="Hauser L."/>
            <person name="Markowitz V."/>
            <person name="Cheng J.F."/>
            <person name="Hugenholtz P."/>
            <person name="Woyke T."/>
            <person name="Wu D."/>
            <person name="Eisen J.A."/>
        </authorList>
    </citation>
    <scope>NUCLEOTIDE SEQUENCE [LARGE SCALE GENOMIC DNA]</scope>
    <source>
        <strain evidence="3">ATCC 33386 / NCTC 11300</strain>
    </source>
</reference>
<keyword evidence="1" id="KW-0812">Transmembrane</keyword>
<dbReference type="KEGG" id="str:Sterm_3083"/>
<dbReference type="PANTHER" id="PTHR40076">
    <property type="entry name" value="MEMBRANE PROTEIN-RELATED"/>
    <property type="match status" value="1"/>
</dbReference>